<proteinExistence type="predicted"/>
<name>Q5N8X5_ORYSJ</name>
<gene>
    <name evidence="2" type="primary">P0698A10.27</name>
</gene>
<evidence type="ECO:0000313" key="2">
    <source>
        <dbReference type="EMBL" id="BAD82088.1"/>
    </source>
</evidence>
<feature type="region of interest" description="Disordered" evidence="1">
    <location>
        <begin position="1"/>
        <end position="26"/>
    </location>
</feature>
<feature type="region of interest" description="Disordered" evidence="1">
    <location>
        <begin position="51"/>
        <end position="78"/>
    </location>
</feature>
<evidence type="ECO:0000256" key="1">
    <source>
        <dbReference type="SAM" id="MobiDB-lite"/>
    </source>
</evidence>
<protein>
    <submittedName>
        <fullName evidence="2">Uncharacterized protein</fullName>
    </submittedName>
</protein>
<sequence length="78" mass="8794">MDWANLARASGGRKTSRPARCPQDEPEMDQVAMAIDRPIDRHLHHQLRTCAHGRDETTRSGTEESKAFAWPLTRSPIA</sequence>
<organism evidence="2">
    <name type="scientific">Oryza sativa subsp. japonica</name>
    <name type="common">Rice</name>
    <dbReference type="NCBI Taxonomy" id="39947"/>
    <lineage>
        <taxon>Eukaryota</taxon>
        <taxon>Viridiplantae</taxon>
        <taxon>Streptophyta</taxon>
        <taxon>Embryophyta</taxon>
        <taxon>Tracheophyta</taxon>
        <taxon>Spermatophyta</taxon>
        <taxon>Magnoliopsida</taxon>
        <taxon>Liliopsida</taxon>
        <taxon>Poales</taxon>
        <taxon>Poaceae</taxon>
        <taxon>BOP clade</taxon>
        <taxon>Oryzoideae</taxon>
        <taxon>Oryzeae</taxon>
        <taxon>Oryzinae</taxon>
        <taxon>Oryza</taxon>
        <taxon>Oryza sativa</taxon>
    </lineage>
</organism>
<dbReference type="EMBL" id="AP003297">
    <property type="protein sequence ID" value="BAD82088.1"/>
    <property type="molecule type" value="Genomic_DNA"/>
</dbReference>
<dbReference type="AlphaFoldDB" id="Q5N8X5"/>
<dbReference type="Proteomes" id="UP000817658">
    <property type="component" value="Chromosome 1"/>
</dbReference>
<accession>Q5N8X5</accession>
<reference evidence="2" key="1">
    <citation type="journal article" date="2002" name="Nature">
        <title>The genome sequence and structure of rice chromosome 1.</title>
        <authorList>
            <person name="Sasaki T."/>
            <person name="Matsumoto T."/>
            <person name="Yamamoto K."/>
            <person name="Sakata K."/>
            <person name="Baba T."/>
            <person name="Katayose Y."/>
            <person name="Wu J."/>
            <person name="Niimura Y."/>
            <person name="Cheng Z."/>
            <person name="Nagamura Y."/>
            <person name="Antonio B.A."/>
            <person name="Kanamori H."/>
            <person name="Hosokawa S."/>
            <person name="Masukawa M."/>
            <person name="Arikawa K."/>
            <person name="Chiden Y."/>
            <person name="Hayashi M."/>
            <person name="Okamoto M."/>
            <person name="Ando T."/>
            <person name="Aoki H."/>
            <person name="Arita K."/>
            <person name="Hamada M."/>
            <person name="Harada C."/>
            <person name="Hijishita S."/>
            <person name="Honda M."/>
            <person name="Ichikawa Y."/>
            <person name="Idonuma A."/>
            <person name="Iijima M."/>
            <person name="Ikeda M."/>
            <person name="Ikeno M."/>
            <person name="Itoh S."/>
            <person name="Itoh T."/>
            <person name="Itoh Y."/>
            <person name="Itoh Y."/>
            <person name="Iwabuchi A."/>
            <person name="Kamiya K."/>
            <person name="Karasawa W."/>
            <person name="Katagiri S."/>
            <person name="Kikuta A."/>
            <person name="Kobayashi N."/>
            <person name="Kono I."/>
            <person name="Machita K."/>
            <person name="Maehara T."/>
            <person name="Mizuno H."/>
            <person name="Mizubayashi T."/>
            <person name="Mukai Y."/>
            <person name="Nagasaki H."/>
            <person name="Nakashima M."/>
            <person name="Nakama Y."/>
            <person name="Nakamichi Y."/>
            <person name="Nakamura M."/>
            <person name="Namiki N."/>
            <person name="Negishi M."/>
            <person name="Ohta I."/>
            <person name="Ono N."/>
            <person name="Saji S."/>
            <person name="Sakai K."/>
            <person name="Shibata M."/>
            <person name="Shimokawa T."/>
            <person name="Shomura A."/>
            <person name="Song J."/>
            <person name="Takazaki Y."/>
            <person name="Terasawa K."/>
            <person name="Tsuji K."/>
            <person name="Waki K."/>
            <person name="Yamagata H."/>
            <person name="Yamane H."/>
            <person name="Yoshiki S."/>
            <person name="Yoshihara R."/>
            <person name="Yukawa K."/>
            <person name="Zhong H."/>
            <person name="Iwama H."/>
            <person name="Endo T."/>
            <person name="Ito H."/>
            <person name="Hahn J.H."/>
            <person name="Kim H.I."/>
            <person name="Eun M.Y."/>
            <person name="Yano M."/>
            <person name="Jiang J."/>
            <person name="Gojobori T."/>
        </authorList>
    </citation>
    <scope>NUCLEOTIDE SEQUENCE [LARGE SCALE GENOMIC DNA]</scope>
</reference>
<feature type="compositionally biased region" description="Basic and acidic residues" evidence="1">
    <location>
        <begin position="52"/>
        <end position="66"/>
    </location>
</feature>